<feature type="transmembrane region" description="Helical" evidence="6">
    <location>
        <begin position="146"/>
        <end position="165"/>
    </location>
</feature>
<protein>
    <submittedName>
        <fullName evidence="8">Major facilitator superfamily protein</fullName>
    </submittedName>
</protein>
<evidence type="ECO:0000313" key="8">
    <source>
        <dbReference type="EMBL" id="AFT88392.1"/>
    </source>
</evidence>
<feature type="transmembrane region" description="Helical" evidence="6">
    <location>
        <begin position="177"/>
        <end position="194"/>
    </location>
</feature>
<dbReference type="STRING" id="1229205.BUPH_00938"/>
<feature type="transmembrane region" description="Helical" evidence="6">
    <location>
        <begin position="471"/>
        <end position="493"/>
    </location>
</feature>
<feature type="transmembrane region" description="Helical" evidence="6">
    <location>
        <begin position="320"/>
        <end position="343"/>
    </location>
</feature>
<dbReference type="GO" id="GO:0022857">
    <property type="term" value="F:transmembrane transporter activity"/>
    <property type="evidence" value="ECO:0007669"/>
    <property type="project" value="InterPro"/>
</dbReference>
<dbReference type="InterPro" id="IPR050189">
    <property type="entry name" value="MFS_Efflux_Transporters"/>
</dbReference>
<dbReference type="InterPro" id="IPR020846">
    <property type="entry name" value="MFS_dom"/>
</dbReference>
<evidence type="ECO:0000259" key="7">
    <source>
        <dbReference type="PROSITE" id="PS50850"/>
    </source>
</evidence>
<dbReference type="GO" id="GO:0005886">
    <property type="term" value="C:plasma membrane"/>
    <property type="evidence" value="ECO:0007669"/>
    <property type="project" value="UniProtKB-SubCell"/>
</dbReference>
<dbReference type="EMBL" id="CP003864">
    <property type="protein sequence ID" value="AFT88392.1"/>
    <property type="molecule type" value="Genomic_DNA"/>
</dbReference>
<feature type="transmembrane region" description="Helical" evidence="6">
    <location>
        <begin position="268"/>
        <end position="288"/>
    </location>
</feature>
<dbReference type="InterPro" id="IPR011701">
    <property type="entry name" value="MFS"/>
</dbReference>
<dbReference type="Proteomes" id="UP000010105">
    <property type="component" value="Chromosome 2"/>
</dbReference>
<dbReference type="HOGENOM" id="CLU_001265_59_9_4"/>
<dbReference type="Pfam" id="PF07690">
    <property type="entry name" value="MFS_1"/>
    <property type="match status" value="1"/>
</dbReference>
<dbReference type="InterPro" id="IPR036259">
    <property type="entry name" value="MFS_trans_sf"/>
</dbReference>
<keyword evidence="4 6" id="KW-1133">Transmembrane helix</keyword>
<evidence type="ECO:0000256" key="6">
    <source>
        <dbReference type="SAM" id="Phobius"/>
    </source>
</evidence>
<feature type="transmembrane region" description="Helical" evidence="6">
    <location>
        <begin position="200"/>
        <end position="222"/>
    </location>
</feature>
<dbReference type="eggNOG" id="COG2223">
    <property type="taxonomic scope" value="Bacteria"/>
</dbReference>
<evidence type="ECO:0000256" key="1">
    <source>
        <dbReference type="ARBA" id="ARBA00004651"/>
    </source>
</evidence>
<feature type="transmembrane region" description="Helical" evidence="6">
    <location>
        <begin position="442"/>
        <end position="465"/>
    </location>
</feature>
<dbReference type="Gene3D" id="1.20.1250.20">
    <property type="entry name" value="MFS general substrate transporter like domains"/>
    <property type="match status" value="1"/>
</dbReference>
<evidence type="ECO:0000256" key="3">
    <source>
        <dbReference type="ARBA" id="ARBA00022692"/>
    </source>
</evidence>
<evidence type="ECO:0000313" key="9">
    <source>
        <dbReference type="Proteomes" id="UP000010105"/>
    </source>
</evidence>
<dbReference type="PANTHER" id="PTHR43124:SF3">
    <property type="entry name" value="CHLORAMPHENICOL EFFLUX PUMP RV0191"/>
    <property type="match status" value="1"/>
</dbReference>
<dbReference type="AlphaFoldDB" id="K0DUN8"/>
<feature type="transmembrane region" description="Helical" evidence="6">
    <location>
        <begin position="355"/>
        <end position="378"/>
    </location>
</feature>
<comment type="subcellular location">
    <subcellularLocation>
        <location evidence="1">Cell membrane</location>
        <topology evidence="1">Multi-pass membrane protein</topology>
    </subcellularLocation>
</comment>
<feature type="transmembrane region" description="Helical" evidence="6">
    <location>
        <begin position="106"/>
        <end position="126"/>
    </location>
</feature>
<dbReference type="SUPFAM" id="SSF103473">
    <property type="entry name" value="MFS general substrate transporter"/>
    <property type="match status" value="1"/>
</dbReference>
<feature type="transmembrane region" description="Helical" evidence="6">
    <location>
        <begin position="408"/>
        <end position="430"/>
    </location>
</feature>
<evidence type="ECO:0000256" key="5">
    <source>
        <dbReference type="ARBA" id="ARBA00023136"/>
    </source>
</evidence>
<feature type="transmembrane region" description="Helical" evidence="6">
    <location>
        <begin position="385"/>
        <end position="402"/>
    </location>
</feature>
<accession>K0DUN8</accession>
<name>K0DUN8_9BURK</name>
<dbReference type="PROSITE" id="PS50850">
    <property type="entry name" value="MFS"/>
    <property type="match status" value="1"/>
</dbReference>
<feature type="domain" description="Major facilitator superfamily (MFS) profile" evidence="7">
    <location>
        <begin position="106"/>
        <end position="498"/>
    </location>
</feature>
<evidence type="ECO:0000256" key="4">
    <source>
        <dbReference type="ARBA" id="ARBA00022989"/>
    </source>
</evidence>
<proteinExistence type="predicted"/>
<keyword evidence="5 6" id="KW-0472">Membrane</keyword>
<keyword evidence="3 6" id="KW-0812">Transmembrane</keyword>
<reference evidence="8 9" key="1">
    <citation type="journal article" date="2012" name="J. Bacteriol.">
        <title>Complete Genome Sequence of Burkholderia phenoliruptrix BR3459a (CLA1), a Heat-Tolerant, Nitrogen-Fixing Symbiont of Mimosa flocculosa.</title>
        <authorList>
            <person name="de Oliveira Cunha C."/>
            <person name="Goda Zuleta L.F."/>
            <person name="Paula de Almeida L.G."/>
            <person name="Prioli Ciapina L."/>
            <person name="Lustrino Borges W."/>
            <person name="Pitard R.M."/>
            <person name="Baldani J.I."/>
            <person name="Straliotto R."/>
            <person name="de Faria S.M."/>
            <person name="Hungria M."/>
            <person name="Sousa Cavada B."/>
            <person name="Mercante F.M."/>
            <person name="Ribeiro de Vasconcelos A.T."/>
        </authorList>
    </citation>
    <scope>NUCLEOTIDE SEQUENCE [LARGE SCALE GENOMIC DNA]</scope>
    <source>
        <strain evidence="8 9">BR3459a</strain>
    </source>
</reference>
<gene>
    <name evidence="8" type="ORF">BUPH_00938</name>
</gene>
<evidence type="ECO:0000256" key="2">
    <source>
        <dbReference type="ARBA" id="ARBA00022475"/>
    </source>
</evidence>
<dbReference type="PATRIC" id="fig|1229205.11.peg.4843"/>
<keyword evidence="2" id="KW-1003">Cell membrane</keyword>
<dbReference type="PANTHER" id="PTHR43124">
    <property type="entry name" value="PURINE EFFLUX PUMP PBUE"/>
    <property type="match status" value="1"/>
</dbReference>
<feature type="transmembrane region" description="Helical" evidence="6">
    <location>
        <begin position="234"/>
        <end position="256"/>
    </location>
</feature>
<sequence>MPIGSEVAAARQGAAAGDDRVSISRAAKSASAPPASCVAVASLGSSASGHSARTRYGRRTTNTGLTIMTPVLEEHLMKHTVVPIPTAEGLPLASERSARTEMSREAIVVAIACSICMGLSFAPVFMGTFPLFLEPVSRQFQWSAAIFPQAMLISGLTGAFSGPLVGRLIDTMGVRKVLLPGLLAWAATLAAMSLLNGSIIVLYVVSALMGPLAATCGPVALAKVVSSWFDRSRGIALTAVLGGSVAIFTSLMLVLARVLMFNIGWRGTYLALAGLIVLIALPISYFFLKEAPQSSPPLMEGKPGPVGLDVKPMAAFTSRAFWTVILASTLVCASCSGLSSHFLPWGGERGVSSATATFALTLYSLAGPFSSLIAGGAADRLPRPGMLAIVFALPLLGFLAMLTSHEWAVVIGLALMGAGFAAVAGLLPFFTSRYFGLANASTIFGVAVGLTTLSLGVGPVVLGILRDKWGAYTPASPVVAGALSLAVILTLTLPRYPGR</sequence>
<dbReference type="KEGG" id="bpx:BUPH_00938"/>
<organism evidence="8 9">
    <name type="scientific">Paraburkholderia phenoliruptrix BR3459a</name>
    <dbReference type="NCBI Taxonomy" id="1229205"/>
    <lineage>
        <taxon>Bacteria</taxon>
        <taxon>Pseudomonadati</taxon>
        <taxon>Pseudomonadota</taxon>
        <taxon>Betaproteobacteria</taxon>
        <taxon>Burkholderiales</taxon>
        <taxon>Burkholderiaceae</taxon>
        <taxon>Paraburkholderia</taxon>
    </lineage>
</organism>